<sequence length="789" mass="88183">MSRPTSQTSTVTTTATNVVSRSLSVKTTTKTGRNNLLPPSDIKLFVTNLRLLDLDLRNDWPGITVQTFSARNADQKQRIGAAEWSLFRLFEIWDPVETSQKLQPFFPPLEPLQSRNLRIALHRSLDSLKKEGVLGRESVLRKTMLDECKGDKFYEILVLFSTAVLKKVLASKPTDKRRIAVARKLATASALPNSTQDSLLPLAIAHKASLVNVLKKKEQKRRRFAEFEELLDTKADGINQRIRKCKETPRAQKPPIPQRESDAIKKQLRDNWIGNQKWLDVMLHGDDVQAEDAFLNSSFTQVWRTVEQGRKLEDAVPDIGLMENLQLRVQEQQFRLQKWKTFHASLQEGGSAPEVTHKKVVAATKDFKFDDHLQLQLRPKIPDDEPIRKISLHPELADILSEMDEELSRVAAAKHNRSSILQPRRRGSSLGNSRSPARRKKSRSDSAPKVPPVSPPRHTRPAPTVRKPSKETIPTRHAQPRIPTTATPMDSEATLVGLPSTVDNAMPTHEQQYSTEAAEQTSDPLPTITSPSQPRRPIAPPSPSPSPPPPSSYFPSEPPVFDPPTLPAEEALAAQIISTIGDATPSPVKKLQPRLNLAERTRMSMAHTHSFPPITESPALPSPPLPEQSPAFDTATHLGLERQQSLLERTRMSMAAMSSKPRASLAPPQKDKRKSSRLSNFPVNQFDTPRTRRSFEAIEEAKSGEKTPKEDLFSDEVDYDRVFKSRPRIATSPVFGTPAGVNGMEDDEEFDEDVTGVDLADVDNEEDGDITVAWENSPLRGARKSRMLS</sequence>
<feature type="region of interest" description="Disordered" evidence="1">
    <location>
        <begin position="609"/>
        <end position="693"/>
    </location>
</feature>
<evidence type="ECO:0000256" key="1">
    <source>
        <dbReference type="SAM" id="MobiDB-lite"/>
    </source>
</evidence>
<feature type="compositionally biased region" description="Polar residues" evidence="1">
    <location>
        <begin position="677"/>
        <end position="688"/>
    </location>
</feature>
<protein>
    <recommendedName>
        <fullName evidence="2">HAUS augmin-like complex subunit 6 N-terminal domain-containing protein</fullName>
    </recommendedName>
</protein>
<evidence type="ECO:0000313" key="4">
    <source>
        <dbReference type="Proteomes" id="UP000800035"/>
    </source>
</evidence>
<feature type="region of interest" description="Disordered" evidence="1">
    <location>
        <begin position="510"/>
        <end position="567"/>
    </location>
</feature>
<feature type="compositionally biased region" description="Pro residues" evidence="1">
    <location>
        <begin position="537"/>
        <end position="566"/>
    </location>
</feature>
<keyword evidence="4" id="KW-1185">Reference proteome</keyword>
<dbReference type="Proteomes" id="UP000800035">
    <property type="component" value="Unassembled WGS sequence"/>
</dbReference>
<dbReference type="OrthoDB" id="5575722at2759"/>
<reference evidence="3" key="1">
    <citation type="journal article" date="2020" name="Stud. Mycol.">
        <title>101 Dothideomycetes genomes: a test case for predicting lifestyles and emergence of pathogens.</title>
        <authorList>
            <person name="Haridas S."/>
            <person name="Albert R."/>
            <person name="Binder M."/>
            <person name="Bloem J."/>
            <person name="Labutti K."/>
            <person name="Salamov A."/>
            <person name="Andreopoulos B."/>
            <person name="Baker S."/>
            <person name="Barry K."/>
            <person name="Bills G."/>
            <person name="Bluhm B."/>
            <person name="Cannon C."/>
            <person name="Castanera R."/>
            <person name="Culley D."/>
            <person name="Daum C."/>
            <person name="Ezra D."/>
            <person name="Gonzalez J."/>
            <person name="Henrissat B."/>
            <person name="Kuo A."/>
            <person name="Liang C."/>
            <person name="Lipzen A."/>
            <person name="Lutzoni F."/>
            <person name="Magnuson J."/>
            <person name="Mondo S."/>
            <person name="Nolan M."/>
            <person name="Ohm R."/>
            <person name="Pangilinan J."/>
            <person name="Park H.-J."/>
            <person name="Ramirez L."/>
            <person name="Alfaro M."/>
            <person name="Sun H."/>
            <person name="Tritt A."/>
            <person name="Yoshinaga Y."/>
            <person name="Zwiers L.-H."/>
            <person name="Turgeon B."/>
            <person name="Goodwin S."/>
            <person name="Spatafora J."/>
            <person name="Crous P."/>
            <person name="Grigoriev I."/>
        </authorList>
    </citation>
    <scope>NUCLEOTIDE SEQUENCE</scope>
    <source>
        <strain evidence="3">CBS 675.92</strain>
    </source>
</reference>
<feature type="compositionally biased region" description="Polar residues" evidence="1">
    <location>
        <begin position="510"/>
        <end position="529"/>
    </location>
</feature>
<dbReference type="AlphaFoldDB" id="A0A6A5UA78"/>
<dbReference type="EMBL" id="ML976982">
    <property type="protein sequence ID" value="KAF1960742.1"/>
    <property type="molecule type" value="Genomic_DNA"/>
</dbReference>
<dbReference type="InterPro" id="IPR028163">
    <property type="entry name" value="HAUS_6_N"/>
</dbReference>
<evidence type="ECO:0000259" key="2">
    <source>
        <dbReference type="Pfam" id="PF14661"/>
    </source>
</evidence>
<proteinExistence type="predicted"/>
<gene>
    <name evidence="3" type="ORF">CC80DRAFT_590093</name>
</gene>
<feature type="region of interest" description="Disordered" evidence="1">
    <location>
        <begin position="410"/>
        <end position="490"/>
    </location>
</feature>
<evidence type="ECO:0000313" key="3">
    <source>
        <dbReference type="EMBL" id="KAF1960742.1"/>
    </source>
</evidence>
<accession>A0A6A5UA78</accession>
<organism evidence="3 4">
    <name type="scientific">Byssothecium circinans</name>
    <dbReference type="NCBI Taxonomy" id="147558"/>
    <lineage>
        <taxon>Eukaryota</taxon>
        <taxon>Fungi</taxon>
        <taxon>Dikarya</taxon>
        <taxon>Ascomycota</taxon>
        <taxon>Pezizomycotina</taxon>
        <taxon>Dothideomycetes</taxon>
        <taxon>Pleosporomycetidae</taxon>
        <taxon>Pleosporales</taxon>
        <taxon>Massarineae</taxon>
        <taxon>Massarinaceae</taxon>
        <taxon>Byssothecium</taxon>
    </lineage>
</organism>
<feature type="domain" description="HAUS augmin-like complex subunit 6 N-terminal" evidence="2">
    <location>
        <begin position="45"/>
        <end position="265"/>
    </location>
</feature>
<dbReference type="Pfam" id="PF14661">
    <property type="entry name" value="HAUS6_N"/>
    <property type="match status" value="1"/>
</dbReference>
<feature type="compositionally biased region" description="Basic residues" evidence="1">
    <location>
        <begin position="412"/>
        <end position="427"/>
    </location>
</feature>
<name>A0A6A5UA78_9PLEO</name>